<sequence>MNHIRPDTRPLYMLVIDRIKELSSSGEWSPGTRLPSEFELAKQFGVSRATLREALRVLEEEGLVVRRHGVGTFLAERSVVRAGIEQLFSVTEWIERANRVPGTVEKQVGEMLPTEQDRDRLGLSERESILCMTRIRTADGDPVVYCEDRIPTRVLRHGWRGFDGSLFELLEAAGRPIAYAQTEIKPVAYHDTVFPALDVPAGEALLLLEQLHFDANDQPVLLSSNYFRTDTFHFHVLRRRP</sequence>
<dbReference type="InterPro" id="IPR011663">
    <property type="entry name" value="UTRA"/>
</dbReference>
<dbReference type="CDD" id="cd07377">
    <property type="entry name" value="WHTH_GntR"/>
    <property type="match status" value="1"/>
</dbReference>
<protein>
    <submittedName>
        <fullName evidence="5">GntR family transcriptional regulator</fullName>
    </submittedName>
</protein>
<dbReference type="PANTHER" id="PTHR44846:SF17">
    <property type="entry name" value="GNTR-FAMILY TRANSCRIPTIONAL REGULATOR"/>
    <property type="match status" value="1"/>
</dbReference>
<evidence type="ECO:0000256" key="2">
    <source>
        <dbReference type="ARBA" id="ARBA00023125"/>
    </source>
</evidence>
<dbReference type="Gene3D" id="3.40.1410.10">
    <property type="entry name" value="Chorismate lyase-like"/>
    <property type="match status" value="1"/>
</dbReference>
<reference evidence="5 6" key="1">
    <citation type="submission" date="2018-05" db="EMBL/GenBank/DDBJ databases">
        <title>Genomic Encyclopedia of Type Strains, Phase IV (KMG-IV): sequencing the most valuable type-strain genomes for metagenomic binning, comparative biology and taxonomic classification.</title>
        <authorList>
            <person name="Goeker M."/>
        </authorList>
    </citation>
    <scope>NUCLEOTIDE SEQUENCE [LARGE SCALE GENOMIC DNA]</scope>
    <source>
        <strain evidence="5 6">DSM 18773</strain>
    </source>
</reference>
<dbReference type="EMBL" id="QGGL01000003">
    <property type="protein sequence ID" value="PWK15471.1"/>
    <property type="molecule type" value="Genomic_DNA"/>
</dbReference>
<dbReference type="SMART" id="SM00345">
    <property type="entry name" value="HTH_GNTR"/>
    <property type="match status" value="1"/>
</dbReference>
<dbReference type="SUPFAM" id="SSF64288">
    <property type="entry name" value="Chorismate lyase-like"/>
    <property type="match status" value="1"/>
</dbReference>
<dbReference type="PROSITE" id="PS50949">
    <property type="entry name" value="HTH_GNTR"/>
    <property type="match status" value="1"/>
</dbReference>
<evidence type="ECO:0000259" key="4">
    <source>
        <dbReference type="PROSITE" id="PS50949"/>
    </source>
</evidence>
<comment type="caution">
    <text evidence="5">The sequence shown here is derived from an EMBL/GenBank/DDBJ whole genome shotgun (WGS) entry which is preliminary data.</text>
</comment>
<organism evidence="5 6">
    <name type="scientific">Tumebacillus permanentifrigoris</name>
    <dbReference type="NCBI Taxonomy" id="378543"/>
    <lineage>
        <taxon>Bacteria</taxon>
        <taxon>Bacillati</taxon>
        <taxon>Bacillota</taxon>
        <taxon>Bacilli</taxon>
        <taxon>Bacillales</taxon>
        <taxon>Alicyclobacillaceae</taxon>
        <taxon>Tumebacillus</taxon>
    </lineage>
</organism>
<keyword evidence="2" id="KW-0238">DNA-binding</keyword>
<evidence type="ECO:0000313" key="6">
    <source>
        <dbReference type="Proteomes" id="UP000245634"/>
    </source>
</evidence>
<dbReference type="Pfam" id="PF00392">
    <property type="entry name" value="GntR"/>
    <property type="match status" value="1"/>
</dbReference>
<dbReference type="SUPFAM" id="SSF46785">
    <property type="entry name" value="Winged helix' DNA-binding domain"/>
    <property type="match status" value="1"/>
</dbReference>
<dbReference type="PRINTS" id="PR00035">
    <property type="entry name" value="HTHGNTR"/>
</dbReference>
<dbReference type="InterPro" id="IPR036390">
    <property type="entry name" value="WH_DNA-bd_sf"/>
</dbReference>
<dbReference type="InterPro" id="IPR000524">
    <property type="entry name" value="Tscrpt_reg_HTH_GntR"/>
</dbReference>
<keyword evidence="6" id="KW-1185">Reference proteome</keyword>
<proteinExistence type="predicted"/>
<dbReference type="Pfam" id="PF07702">
    <property type="entry name" value="UTRA"/>
    <property type="match status" value="1"/>
</dbReference>
<dbReference type="GO" id="GO:0045892">
    <property type="term" value="P:negative regulation of DNA-templated transcription"/>
    <property type="evidence" value="ECO:0007669"/>
    <property type="project" value="TreeGrafter"/>
</dbReference>
<name>A0A316DB94_9BACL</name>
<dbReference type="GO" id="GO:0003700">
    <property type="term" value="F:DNA-binding transcription factor activity"/>
    <property type="evidence" value="ECO:0007669"/>
    <property type="project" value="InterPro"/>
</dbReference>
<keyword evidence="3" id="KW-0804">Transcription</keyword>
<evidence type="ECO:0000313" key="5">
    <source>
        <dbReference type="EMBL" id="PWK15471.1"/>
    </source>
</evidence>
<accession>A0A316DB94</accession>
<dbReference type="InterPro" id="IPR036388">
    <property type="entry name" value="WH-like_DNA-bd_sf"/>
</dbReference>
<feature type="domain" description="HTH gntR-type" evidence="4">
    <location>
        <begin position="9"/>
        <end position="77"/>
    </location>
</feature>
<evidence type="ECO:0000256" key="3">
    <source>
        <dbReference type="ARBA" id="ARBA00023163"/>
    </source>
</evidence>
<dbReference type="PANTHER" id="PTHR44846">
    <property type="entry name" value="MANNOSYL-D-GLYCERATE TRANSPORT/METABOLISM SYSTEM REPRESSOR MNGR-RELATED"/>
    <property type="match status" value="1"/>
</dbReference>
<gene>
    <name evidence="5" type="ORF">C7459_1037</name>
</gene>
<dbReference type="InterPro" id="IPR050679">
    <property type="entry name" value="Bact_HTH_transcr_reg"/>
</dbReference>
<dbReference type="GO" id="GO:0003677">
    <property type="term" value="F:DNA binding"/>
    <property type="evidence" value="ECO:0007669"/>
    <property type="project" value="UniProtKB-KW"/>
</dbReference>
<evidence type="ECO:0000256" key="1">
    <source>
        <dbReference type="ARBA" id="ARBA00023015"/>
    </source>
</evidence>
<keyword evidence="1" id="KW-0805">Transcription regulation</keyword>
<dbReference type="InterPro" id="IPR028978">
    <property type="entry name" value="Chorismate_lyase_/UTRA_dom_sf"/>
</dbReference>
<dbReference type="SMART" id="SM00866">
    <property type="entry name" value="UTRA"/>
    <property type="match status" value="1"/>
</dbReference>
<dbReference type="Proteomes" id="UP000245634">
    <property type="component" value="Unassembled WGS sequence"/>
</dbReference>
<dbReference type="Gene3D" id="1.10.10.10">
    <property type="entry name" value="Winged helix-like DNA-binding domain superfamily/Winged helix DNA-binding domain"/>
    <property type="match status" value="1"/>
</dbReference>
<dbReference type="AlphaFoldDB" id="A0A316DB94"/>